<feature type="transmembrane region" description="Helical" evidence="1">
    <location>
        <begin position="55"/>
        <end position="85"/>
    </location>
</feature>
<keyword evidence="1" id="KW-0472">Membrane</keyword>
<dbReference type="Proteomes" id="UP000243626">
    <property type="component" value="Chromosome"/>
</dbReference>
<feature type="transmembrane region" description="Helical" evidence="1">
    <location>
        <begin position="173"/>
        <end position="192"/>
    </location>
</feature>
<feature type="transmembrane region" description="Helical" evidence="1">
    <location>
        <begin position="212"/>
        <end position="230"/>
    </location>
</feature>
<keyword evidence="3" id="KW-1185">Reference proteome</keyword>
<keyword evidence="1" id="KW-0812">Transmembrane</keyword>
<gene>
    <name evidence="2" type="ORF">CJ229_006295</name>
</gene>
<dbReference type="PANTHER" id="PTHR41324">
    <property type="entry name" value="MEMBRANE PROTEIN-RELATED"/>
    <property type="match status" value="1"/>
</dbReference>
<feature type="transmembrane region" description="Helical" evidence="1">
    <location>
        <begin position="242"/>
        <end position="261"/>
    </location>
</feature>
<organism evidence="2 3">
    <name type="scientific">Nosocomiicoccus massiliensis</name>
    <dbReference type="NCBI Taxonomy" id="1232430"/>
    <lineage>
        <taxon>Bacteria</taxon>
        <taxon>Bacillati</taxon>
        <taxon>Bacillota</taxon>
        <taxon>Bacilli</taxon>
        <taxon>Bacillales</taxon>
        <taxon>Staphylococcaceae</taxon>
        <taxon>Nosocomiicoccus</taxon>
    </lineage>
</organism>
<dbReference type="EMBL" id="CP136964">
    <property type="protein sequence ID" value="WOS95702.1"/>
    <property type="molecule type" value="Genomic_DNA"/>
</dbReference>
<name>A0AAF0YM57_9STAP</name>
<feature type="transmembrane region" description="Helical" evidence="1">
    <location>
        <begin position="267"/>
        <end position="291"/>
    </location>
</feature>
<dbReference type="AlphaFoldDB" id="A0AAF0YM57"/>
<accession>A0AAF0YM57</accession>
<dbReference type="Pfam" id="PF09991">
    <property type="entry name" value="DUF2232"/>
    <property type="match status" value="1"/>
</dbReference>
<feature type="transmembrane region" description="Helical" evidence="1">
    <location>
        <begin position="12"/>
        <end position="43"/>
    </location>
</feature>
<evidence type="ECO:0000256" key="1">
    <source>
        <dbReference type="SAM" id="Phobius"/>
    </source>
</evidence>
<evidence type="ECO:0000313" key="2">
    <source>
        <dbReference type="EMBL" id="WOS95702.1"/>
    </source>
</evidence>
<dbReference type="InterPro" id="IPR018710">
    <property type="entry name" value="DUF2232"/>
</dbReference>
<dbReference type="KEGG" id="nmy:CJ229_006295"/>
<evidence type="ECO:0000313" key="3">
    <source>
        <dbReference type="Proteomes" id="UP000243626"/>
    </source>
</evidence>
<sequence>MKQDIPYLKVVSAIAVSLILFLLTDFTFILGFLLVPFVIYLLLDIKFKSDRTFFITVFIIWIPTLYGFSILSFVMFIVIVCSVLLLEGTLKQRFTQEVTLTYLTFLMGILSLSSVLILQAFKVIPSFGNIESRMIAWYTEQLNDVSSITGQTFDTEMIIQSVKGFFTLIPSQFFVVSFVIALYTVLMIRVLVTDKSQLWTYVPFSKWVFPRNIAYIYFGFMILTLFQNTLGDAVYAIVMNSMVILEWIIYIHGLAFVLYFLKHKELNIVWIVLIMIVSVILKPITLFVGFIDMLFRFRRRIETGGK</sequence>
<reference evidence="3" key="1">
    <citation type="submission" date="2017-09" db="EMBL/GenBank/DDBJ databases">
        <title>Bacterial strain isolated from the female urinary microbiota.</title>
        <authorList>
            <person name="Thomas-White K."/>
            <person name="Kumar N."/>
            <person name="Forster S."/>
            <person name="Putonti C."/>
            <person name="Lawley T."/>
            <person name="Wolfe A.J."/>
        </authorList>
    </citation>
    <scope>NUCLEOTIDE SEQUENCE [LARGE SCALE GENOMIC DNA]</scope>
    <source>
        <strain evidence="3">UMB0959</strain>
    </source>
</reference>
<keyword evidence="1" id="KW-1133">Transmembrane helix</keyword>
<dbReference type="PANTHER" id="PTHR41324:SF1">
    <property type="entry name" value="DUF2232 DOMAIN-CONTAINING PROTEIN"/>
    <property type="match status" value="1"/>
</dbReference>
<proteinExistence type="predicted"/>
<protein>
    <submittedName>
        <fullName evidence="2">DUF2232 domain-containing protein</fullName>
    </submittedName>
</protein>
<dbReference type="RefSeq" id="WP_180953379.1">
    <property type="nucleotide sequence ID" value="NZ_CP136964.1"/>
</dbReference>
<feature type="transmembrane region" description="Helical" evidence="1">
    <location>
        <begin position="105"/>
        <end position="124"/>
    </location>
</feature>